<dbReference type="RefSeq" id="WP_197168961.1">
    <property type="nucleotide sequence ID" value="NZ_SJPT01000001.1"/>
</dbReference>
<keyword evidence="2" id="KW-1003">Cell membrane</keyword>
<keyword evidence="3 7" id="KW-0812">Transmembrane</keyword>
<dbReference type="GO" id="GO:0017038">
    <property type="term" value="P:protein import"/>
    <property type="evidence" value="ECO:0007669"/>
    <property type="project" value="TreeGrafter"/>
</dbReference>
<dbReference type="GO" id="GO:0005886">
    <property type="term" value="C:plasma membrane"/>
    <property type="evidence" value="ECO:0007669"/>
    <property type="project" value="UniProtKB-SubCell"/>
</dbReference>
<evidence type="ECO:0000256" key="2">
    <source>
        <dbReference type="ARBA" id="ARBA00022475"/>
    </source>
</evidence>
<dbReference type="Pfam" id="PF01618">
    <property type="entry name" value="MotA_ExbB"/>
    <property type="match status" value="1"/>
</dbReference>
<dbReference type="AlphaFoldDB" id="A0A5C6CUP6"/>
<evidence type="ECO:0000256" key="6">
    <source>
        <dbReference type="RuleBase" id="RU004057"/>
    </source>
</evidence>
<evidence type="ECO:0000256" key="5">
    <source>
        <dbReference type="ARBA" id="ARBA00023136"/>
    </source>
</evidence>
<evidence type="ECO:0000313" key="9">
    <source>
        <dbReference type="EMBL" id="TWU26776.1"/>
    </source>
</evidence>
<accession>A0A5C6CUP6</accession>
<sequence>MSLPPRSPAAPPLPRPLSVAKSDPERKFGVGAGNGTAVNTGFSGIIALVLTTSFFAGVHLMPEHYFRAMLLERGPTQHATVLLGFWSIVILLLKRGKLSIQRKALDHAVIPENHEFVLTSQTADHVIRNIHALADDPNRFLVYNRILIALSNLKNLGRVSDIDDILRASAERDESSHQTSFATLGGFLWAIPVLGFIGTVLGLAGAIGNFSSLLDKQSDVAGIVGSLKEVTGGLSTAFETTLLALVVALVIQLWITSQRKAEEMFLDDCQDYCLKQIVSRIKILPYEQTREA</sequence>
<gene>
    <name evidence="9" type="ORF">Pla52o_06310</name>
</gene>
<keyword evidence="5 7" id="KW-0472">Membrane</keyword>
<feature type="domain" description="MotA/TolQ/ExbB proton channel" evidence="8">
    <location>
        <begin position="157"/>
        <end position="253"/>
    </location>
</feature>
<evidence type="ECO:0000313" key="10">
    <source>
        <dbReference type="Proteomes" id="UP000316304"/>
    </source>
</evidence>
<evidence type="ECO:0000256" key="7">
    <source>
        <dbReference type="SAM" id="Phobius"/>
    </source>
</evidence>
<comment type="similarity">
    <text evidence="6">Belongs to the exbB/tolQ family.</text>
</comment>
<evidence type="ECO:0000256" key="1">
    <source>
        <dbReference type="ARBA" id="ARBA00004651"/>
    </source>
</evidence>
<dbReference type="EMBL" id="SJPT01000001">
    <property type="protein sequence ID" value="TWU26776.1"/>
    <property type="molecule type" value="Genomic_DNA"/>
</dbReference>
<keyword evidence="6" id="KW-0653">Protein transport</keyword>
<evidence type="ECO:0000256" key="4">
    <source>
        <dbReference type="ARBA" id="ARBA00022989"/>
    </source>
</evidence>
<evidence type="ECO:0000256" key="3">
    <source>
        <dbReference type="ARBA" id="ARBA00022692"/>
    </source>
</evidence>
<feature type="transmembrane region" description="Helical" evidence="7">
    <location>
        <begin position="76"/>
        <end position="93"/>
    </location>
</feature>
<dbReference type="InterPro" id="IPR002898">
    <property type="entry name" value="MotA_ExbB_proton_chnl"/>
</dbReference>
<keyword evidence="6" id="KW-0813">Transport</keyword>
<keyword evidence="10" id="KW-1185">Reference proteome</keyword>
<reference evidence="9 10" key="1">
    <citation type="submission" date="2019-02" db="EMBL/GenBank/DDBJ databases">
        <title>Deep-cultivation of Planctomycetes and their phenomic and genomic characterization uncovers novel biology.</title>
        <authorList>
            <person name="Wiegand S."/>
            <person name="Jogler M."/>
            <person name="Boedeker C."/>
            <person name="Pinto D."/>
            <person name="Vollmers J."/>
            <person name="Rivas-Marin E."/>
            <person name="Kohn T."/>
            <person name="Peeters S.H."/>
            <person name="Heuer A."/>
            <person name="Rast P."/>
            <person name="Oberbeckmann S."/>
            <person name="Bunk B."/>
            <person name="Jeske O."/>
            <person name="Meyerdierks A."/>
            <person name="Storesund J.E."/>
            <person name="Kallscheuer N."/>
            <person name="Luecker S."/>
            <person name="Lage O.M."/>
            <person name="Pohl T."/>
            <person name="Merkel B.J."/>
            <person name="Hornburger P."/>
            <person name="Mueller R.-W."/>
            <person name="Bruemmer F."/>
            <person name="Labrenz M."/>
            <person name="Spormann A.M."/>
            <person name="Op Den Camp H."/>
            <person name="Overmann J."/>
            <person name="Amann R."/>
            <person name="Jetten M.S.M."/>
            <person name="Mascher T."/>
            <person name="Medema M.H."/>
            <person name="Devos D.P."/>
            <person name="Kaster A.-K."/>
            <person name="Ovreas L."/>
            <person name="Rohde M."/>
            <person name="Galperin M.Y."/>
            <person name="Jogler C."/>
        </authorList>
    </citation>
    <scope>NUCLEOTIDE SEQUENCE [LARGE SCALE GENOMIC DNA]</scope>
    <source>
        <strain evidence="9 10">Pla52o</strain>
    </source>
</reference>
<dbReference type="PANTHER" id="PTHR30625:SF11">
    <property type="entry name" value="MOTA_TOLQ_EXBB PROTON CHANNEL DOMAIN-CONTAINING PROTEIN"/>
    <property type="match status" value="1"/>
</dbReference>
<protein>
    <submittedName>
        <fullName evidence="9">MotA/TolQ/ExbB proton channel family protein</fullName>
    </submittedName>
</protein>
<feature type="transmembrane region" description="Helical" evidence="7">
    <location>
        <begin position="187"/>
        <end position="210"/>
    </location>
</feature>
<feature type="transmembrane region" description="Helical" evidence="7">
    <location>
        <begin position="230"/>
        <end position="255"/>
    </location>
</feature>
<dbReference type="InterPro" id="IPR050790">
    <property type="entry name" value="ExbB/TolQ_transport"/>
</dbReference>
<proteinExistence type="inferred from homology"/>
<dbReference type="PANTHER" id="PTHR30625">
    <property type="entry name" value="PROTEIN TOLQ"/>
    <property type="match status" value="1"/>
</dbReference>
<name>A0A5C6CUP6_9BACT</name>
<comment type="subcellular location">
    <subcellularLocation>
        <location evidence="1">Cell membrane</location>
        <topology evidence="1">Multi-pass membrane protein</topology>
    </subcellularLocation>
    <subcellularLocation>
        <location evidence="6">Membrane</location>
        <topology evidence="6">Multi-pass membrane protein</topology>
    </subcellularLocation>
</comment>
<comment type="caution">
    <text evidence="9">The sequence shown here is derived from an EMBL/GenBank/DDBJ whole genome shotgun (WGS) entry which is preliminary data.</text>
</comment>
<keyword evidence="4 7" id="KW-1133">Transmembrane helix</keyword>
<dbReference type="Proteomes" id="UP000316304">
    <property type="component" value="Unassembled WGS sequence"/>
</dbReference>
<evidence type="ECO:0000259" key="8">
    <source>
        <dbReference type="Pfam" id="PF01618"/>
    </source>
</evidence>
<feature type="transmembrane region" description="Helical" evidence="7">
    <location>
        <begin position="36"/>
        <end position="56"/>
    </location>
</feature>
<organism evidence="9 10">
    <name type="scientific">Novipirellula galeiformis</name>
    <dbReference type="NCBI Taxonomy" id="2528004"/>
    <lineage>
        <taxon>Bacteria</taxon>
        <taxon>Pseudomonadati</taxon>
        <taxon>Planctomycetota</taxon>
        <taxon>Planctomycetia</taxon>
        <taxon>Pirellulales</taxon>
        <taxon>Pirellulaceae</taxon>
        <taxon>Novipirellula</taxon>
    </lineage>
</organism>